<dbReference type="EMBL" id="CADIKH010000037">
    <property type="protein sequence ID" value="CAB3768509.1"/>
    <property type="molecule type" value="Genomic_DNA"/>
</dbReference>
<feature type="signal peptide" evidence="2">
    <location>
        <begin position="1"/>
        <end position="27"/>
    </location>
</feature>
<gene>
    <name evidence="3" type="ORF">LMG29542_05874</name>
</gene>
<name>A0A6J5EPX6_9BURK</name>
<keyword evidence="4" id="KW-1185">Reference proteome</keyword>
<dbReference type="AlphaFoldDB" id="A0A6J5EPX6"/>
<organism evidence="3 4">
    <name type="scientific">Paraburkholderia humisilvae</name>
    <dbReference type="NCBI Taxonomy" id="627669"/>
    <lineage>
        <taxon>Bacteria</taxon>
        <taxon>Pseudomonadati</taxon>
        <taxon>Pseudomonadota</taxon>
        <taxon>Betaproteobacteria</taxon>
        <taxon>Burkholderiales</taxon>
        <taxon>Burkholderiaceae</taxon>
        <taxon>Paraburkholderia</taxon>
    </lineage>
</organism>
<feature type="chain" id="PRO_5026890952" evidence="2">
    <location>
        <begin position="28"/>
        <end position="78"/>
    </location>
</feature>
<feature type="region of interest" description="Disordered" evidence="1">
    <location>
        <begin position="29"/>
        <end position="78"/>
    </location>
</feature>
<evidence type="ECO:0000313" key="4">
    <source>
        <dbReference type="Proteomes" id="UP000494363"/>
    </source>
</evidence>
<evidence type="ECO:0000256" key="1">
    <source>
        <dbReference type="SAM" id="MobiDB-lite"/>
    </source>
</evidence>
<keyword evidence="2" id="KW-0732">Signal</keyword>
<dbReference type="Proteomes" id="UP000494363">
    <property type="component" value="Unassembled WGS sequence"/>
</dbReference>
<accession>A0A6J5EPX6</accession>
<proteinExistence type="predicted"/>
<sequence length="78" mass="8057">MNRSFPAALAATTCLLLCVASVDYASAQTGGGVTQHMQNAQRTAHEKARAARSASGATQNQTKSKKETSPQAPASDAH</sequence>
<protein>
    <submittedName>
        <fullName evidence="3">Uncharacterized protein</fullName>
    </submittedName>
</protein>
<evidence type="ECO:0000313" key="3">
    <source>
        <dbReference type="EMBL" id="CAB3768509.1"/>
    </source>
</evidence>
<dbReference type="RefSeq" id="WP_175230296.1">
    <property type="nucleotide sequence ID" value="NZ_JBHLTK010000082.1"/>
</dbReference>
<evidence type="ECO:0000256" key="2">
    <source>
        <dbReference type="SAM" id="SignalP"/>
    </source>
</evidence>
<reference evidence="3 4" key="1">
    <citation type="submission" date="2020-04" db="EMBL/GenBank/DDBJ databases">
        <authorList>
            <person name="De Canck E."/>
        </authorList>
    </citation>
    <scope>NUCLEOTIDE SEQUENCE [LARGE SCALE GENOMIC DNA]</scope>
    <source>
        <strain evidence="3 4">LMG 29542</strain>
    </source>
</reference>